<name>G3NLZ8_GASAC</name>
<reference evidence="2" key="2">
    <citation type="submission" date="2024-04" db="UniProtKB">
        <authorList>
            <consortium name="Ensembl"/>
        </authorList>
    </citation>
    <scope>IDENTIFICATION</scope>
</reference>
<proteinExistence type="predicted"/>
<feature type="region of interest" description="Disordered" evidence="1">
    <location>
        <begin position="83"/>
        <end position="116"/>
    </location>
</feature>
<dbReference type="STRING" id="69293.ENSGACP00000006361"/>
<organism evidence="2">
    <name type="scientific">Gasterosteus aculeatus</name>
    <name type="common">Three-spined stickleback</name>
    <dbReference type="NCBI Taxonomy" id="69293"/>
    <lineage>
        <taxon>Eukaryota</taxon>
        <taxon>Metazoa</taxon>
        <taxon>Chordata</taxon>
        <taxon>Craniata</taxon>
        <taxon>Vertebrata</taxon>
        <taxon>Euteleostomi</taxon>
        <taxon>Actinopterygii</taxon>
        <taxon>Neopterygii</taxon>
        <taxon>Teleostei</taxon>
        <taxon>Neoteleostei</taxon>
        <taxon>Acanthomorphata</taxon>
        <taxon>Eupercaria</taxon>
        <taxon>Perciformes</taxon>
        <taxon>Cottioidei</taxon>
        <taxon>Gasterosteales</taxon>
        <taxon>Gasterosteidae</taxon>
        <taxon>Gasterosteus</taxon>
    </lineage>
</organism>
<reference evidence="2" key="1">
    <citation type="submission" date="2006-01" db="EMBL/GenBank/DDBJ databases">
        <authorList>
            <person name="Lindblad-Toh K."/>
            <person name="Mauceli E."/>
            <person name="Grabherr M."/>
            <person name="Chang J.L."/>
            <person name="Lander E.S."/>
        </authorList>
    </citation>
    <scope>NUCLEOTIDE SEQUENCE [LARGE SCALE GENOMIC DNA]</scope>
</reference>
<sequence length="116" mass="13271">MGTHSLHGEVLPLPQEGHAPSGQLQSMRRLHGAGDHRQHVLCWLPGCGHGRLQWRQRGSVRGELQRNLVPHWGRQLGRRMCRKGKVRSLHPSGELPELDQRYNGETRPQRHRGLSH</sequence>
<evidence type="ECO:0000313" key="2">
    <source>
        <dbReference type="Ensembl" id="ENSGACP00000006361.1"/>
    </source>
</evidence>
<accession>G3NLZ8</accession>
<dbReference type="InParanoid" id="G3NLZ8"/>
<evidence type="ECO:0000256" key="1">
    <source>
        <dbReference type="SAM" id="MobiDB-lite"/>
    </source>
</evidence>
<dbReference type="Bgee" id="ENSGACG00000004816">
    <property type="expression patterns" value="Expressed in liver"/>
</dbReference>
<dbReference type="Ensembl" id="ENSGACT00000006378.1">
    <property type="protein sequence ID" value="ENSGACP00000006361.1"/>
    <property type="gene ID" value="ENSGACG00000004816.1"/>
</dbReference>
<protein>
    <submittedName>
        <fullName evidence="2">Uncharacterized protein</fullName>
    </submittedName>
</protein>
<feature type="region of interest" description="Disordered" evidence="1">
    <location>
        <begin position="1"/>
        <end position="24"/>
    </location>
</feature>
<feature type="compositionally biased region" description="Basic and acidic residues" evidence="1">
    <location>
        <begin position="98"/>
        <end position="108"/>
    </location>
</feature>
<dbReference type="AlphaFoldDB" id="G3NLZ8"/>